<reference evidence="1" key="1">
    <citation type="submission" date="2023-04" db="EMBL/GenBank/DDBJ databases">
        <title>Ambrosiozyma monospora NBRC 10751.</title>
        <authorList>
            <person name="Ichikawa N."/>
            <person name="Sato H."/>
            <person name="Tonouchi N."/>
        </authorList>
    </citation>
    <scope>NUCLEOTIDE SEQUENCE</scope>
    <source>
        <strain evidence="1">NBRC 10751</strain>
    </source>
</reference>
<gene>
    <name evidence="1" type="ORF">Amon02_000699100</name>
</gene>
<dbReference type="EMBL" id="BSXS01005652">
    <property type="protein sequence ID" value="GME84651.1"/>
    <property type="molecule type" value="Genomic_DNA"/>
</dbReference>
<keyword evidence="2" id="KW-1185">Reference proteome</keyword>
<sequence length="157" mass="18263">MSDDQPKCPVDHATREAWIQKAKQVNSSPSYQHQIREQHQLQQSLQQPTQQSNWKSTLSSLFWAPATPNNTVTSSRTISQPNQQQQQPHPVQTQNESSVCPVDHDARAKWMSLGMSKPDLTPKKRDFVYTTYRIRRKLDLSISEAIFQRYEEKRLES</sequence>
<evidence type="ECO:0000313" key="2">
    <source>
        <dbReference type="Proteomes" id="UP001165064"/>
    </source>
</evidence>
<protein>
    <submittedName>
        <fullName evidence="1">Unnamed protein product</fullName>
    </submittedName>
</protein>
<dbReference type="Proteomes" id="UP001165064">
    <property type="component" value="Unassembled WGS sequence"/>
</dbReference>
<name>A0ACB5TAB0_AMBMO</name>
<proteinExistence type="predicted"/>
<evidence type="ECO:0000313" key="1">
    <source>
        <dbReference type="EMBL" id="GME84651.1"/>
    </source>
</evidence>
<accession>A0ACB5TAB0</accession>
<organism evidence="1 2">
    <name type="scientific">Ambrosiozyma monospora</name>
    <name type="common">Yeast</name>
    <name type="synonym">Endomycopsis monosporus</name>
    <dbReference type="NCBI Taxonomy" id="43982"/>
    <lineage>
        <taxon>Eukaryota</taxon>
        <taxon>Fungi</taxon>
        <taxon>Dikarya</taxon>
        <taxon>Ascomycota</taxon>
        <taxon>Saccharomycotina</taxon>
        <taxon>Pichiomycetes</taxon>
        <taxon>Pichiales</taxon>
        <taxon>Pichiaceae</taxon>
        <taxon>Ambrosiozyma</taxon>
    </lineage>
</organism>
<comment type="caution">
    <text evidence="1">The sequence shown here is derived from an EMBL/GenBank/DDBJ whole genome shotgun (WGS) entry which is preliminary data.</text>
</comment>